<name>A0A0L6TWS9_9FIRM</name>
<dbReference type="EMBL" id="LGYO01000045">
    <property type="protein sequence ID" value="KNZ40724.1"/>
    <property type="molecule type" value="Genomic_DNA"/>
</dbReference>
<protein>
    <recommendedName>
        <fullName evidence="4">DUF998 domain-containing protein</fullName>
    </recommendedName>
</protein>
<keyword evidence="1" id="KW-1133">Transmembrane helix</keyword>
<sequence>MIKKRELINWLGLLGVASFLSYLIAVLFAPLAYPGYNWLSQAVSDLSAYDAPSRELWGQLSSVYGTCGIVAVTIACVYVQNRLNRTLRVGIYLFAIMNWVSNIGYSMFPLTTSGYAGTFQDIMHIAVTAAVVLLSIASLVTIMVGGYRQKKYRSMAIFATICLLSMLMGAIGTGLMPPEYFGVTERFSVFAATAFTAILGLYVFFGIDYIENKS</sequence>
<evidence type="ECO:0000313" key="3">
    <source>
        <dbReference type="Proteomes" id="UP000036873"/>
    </source>
</evidence>
<accession>A0A0L6TWS9</accession>
<feature type="transmembrane region" description="Helical" evidence="1">
    <location>
        <begin position="156"/>
        <end position="175"/>
    </location>
</feature>
<comment type="caution">
    <text evidence="2">The sequence shown here is derived from an EMBL/GenBank/DDBJ whole genome shotgun (WGS) entry which is preliminary data.</text>
</comment>
<keyword evidence="1" id="KW-0472">Membrane</keyword>
<dbReference type="RefSeq" id="WP_050741447.1">
    <property type="nucleotide sequence ID" value="NZ_LGYO01000045.1"/>
</dbReference>
<feature type="transmembrane region" description="Helical" evidence="1">
    <location>
        <begin position="122"/>
        <end position="144"/>
    </location>
</feature>
<keyword evidence="1" id="KW-0812">Transmembrane</keyword>
<dbReference type="AlphaFoldDB" id="A0A0L6TWS9"/>
<feature type="transmembrane region" description="Helical" evidence="1">
    <location>
        <begin position="187"/>
        <end position="210"/>
    </location>
</feature>
<keyword evidence="3" id="KW-1185">Reference proteome</keyword>
<evidence type="ECO:0008006" key="4">
    <source>
        <dbReference type="Google" id="ProtNLM"/>
    </source>
</evidence>
<proteinExistence type="predicted"/>
<feature type="transmembrane region" description="Helical" evidence="1">
    <location>
        <begin position="7"/>
        <end position="36"/>
    </location>
</feature>
<organism evidence="2 3">
    <name type="scientific">Acetobacterium bakii</name>
    <dbReference type="NCBI Taxonomy" id="52689"/>
    <lineage>
        <taxon>Bacteria</taxon>
        <taxon>Bacillati</taxon>
        <taxon>Bacillota</taxon>
        <taxon>Clostridia</taxon>
        <taxon>Eubacteriales</taxon>
        <taxon>Eubacteriaceae</taxon>
        <taxon>Acetobacterium</taxon>
    </lineage>
</organism>
<evidence type="ECO:0000256" key="1">
    <source>
        <dbReference type="SAM" id="Phobius"/>
    </source>
</evidence>
<dbReference type="InterPro" id="IPR009339">
    <property type="entry name" value="DUF998"/>
</dbReference>
<feature type="transmembrane region" description="Helical" evidence="1">
    <location>
        <begin position="56"/>
        <end position="79"/>
    </location>
</feature>
<reference evidence="3" key="1">
    <citation type="submission" date="2015-07" db="EMBL/GenBank/DDBJ databases">
        <title>Draft genome sequence of Acetobacterium bakii DSM 8293, a potential psychrophilic chemical producer through syngas fermentation.</title>
        <authorList>
            <person name="Song Y."/>
            <person name="Hwang S."/>
            <person name="Cho B.-K."/>
        </authorList>
    </citation>
    <scope>NUCLEOTIDE SEQUENCE [LARGE SCALE GENOMIC DNA]</scope>
    <source>
        <strain evidence="3">DSM 8239</strain>
    </source>
</reference>
<gene>
    <name evidence="2" type="ORF">AKG39_16185</name>
</gene>
<evidence type="ECO:0000313" key="2">
    <source>
        <dbReference type="EMBL" id="KNZ40724.1"/>
    </source>
</evidence>
<dbReference type="OrthoDB" id="2194874at2"/>
<feature type="transmembrane region" description="Helical" evidence="1">
    <location>
        <begin position="91"/>
        <end position="110"/>
    </location>
</feature>
<dbReference type="Proteomes" id="UP000036873">
    <property type="component" value="Unassembled WGS sequence"/>
</dbReference>
<dbReference type="Pfam" id="PF06197">
    <property type="entry name" value="DUF998"/>
    <property type="match status" value="1"/>
</dbReference>